<name>A0A0L8FQ77_OCTBM</name>
<evidence type="ECO:0000256" key="1">
    <source>
        <dbReference type="ARBA" id="ARBA00004123"/>
    </source>
</evidence>
<dbReference type="AlphaFoldDB" id="A0A0L8FQ77"/>
<feature type="compositionally biased region" description="Polar residues" evidence="8">
    <location>
        <begin position="1170"/>
        <end position="1222"/>
    </location>
</feature>
<evidence type="ECO:0000256" key="4">
    <source>
        <dbReference type="ARBA" id="ARBA00022771"/>
    </source>
</evidence>
<protein>
    <recommendedName>
        <fullName evidence="9">C2H2-type domain-containing protein</fullName>
    </recommendedName>
</protein>
<dbReference type="OrthoDB" id="6117776at2759"/>
<feature type="domain" description="C2H2-type" evidence="9">
    <location>
        <begin position="514"/>
        <end position="541"/>
    </location>
</feature>
<evidence type="ECO:0000256" key="3">
    <source>
        <dbReference type="ARBA" id="ARBA00022737"/>
    </source>
</evidence>
<dbReference type="InterPro" id="IPR050527">
    <property type="entry name" value="Snail/Krueppel_Znf"/>
</dbReference>
<feature type="compositionally biased region" description="Low complexity" evidence="8">
    <location>
        <begin position="185"/>
        <end position="197"/>
    </location>
</feature>
<evidence type="ECO:0000256" key="5">
    <source>
        <dbReference type="ARBA" id="ARBA00022833"/>
    </source>
</evidence>
<evidence type="ECO:0000256" key="6">
    <source>
        <dbReference type="ARBA" id="ARBA00023242"/>
    </source>
</evidence>
<feature type="region of interest" description="Disordered" evidence="8">
    <location>
        <begin position="392"/>
        <end position="419"/>
    </location>
</feature>
<keyword evidence="5" id="KW-0862">Zinc</keyword>
<gene>
    <name evidence="10" type="ORF">OCBIM_22011140mg</name>
</gene>
<keyword evidence="6" id="KW-0539">Nucleus</keyword>
<evidence type="ECO:0000256" key="7">
    <source>
        <dbReference type="PROSITE-ProRule" id="PRU00042"/>
    </source>
</evidence>
<feature type="region of interest" description="Disordered" evidence="8">
    <location>
        <begin position="968"/>
        <end position="1016"/>
    </location>
</feature>
<dbReference type="InterPro" id="IPR013087">
    <property type="entry name" value="Znf_C2H2_type"/>
</dbReference>
<dbReference type="PANTHER" id="PTHR24388:SF54">
    <property type="entry name" value="PROTEIN ESCARGOT"/>
    <property type="match status" value="1"/>
</dbReference>
<feature type="region of interest" description="Disordered" evidence="8">
    <location>
        <begin position="182"/>
        <end position="212"/>
    </location>
</feature>
<feature type="non-terminal residue" evidence="10">
    <location>
        <position position="1222"/>
    </location>
</feature>
<dbReference type="PROSITE" id="PS50157">
    <property type="entry name" value="ZINC_FINGER_C2H2_2"/>
    <property type="match status" value="2"/>
</dbReference>
<keyword evidence="2" id="KW-0479">Metal-binding</keyword>
<dbReference type="GO" id="GO:0005634">
    <property type="term" value="C:nucleus"/>
    <property type="evidence" value="ECO:0007669"/>
    <property type="project" value="UniProtKB-SubCell"/>
</dbReference>
<organism evidence="10">
    <name type="scientific">Octopus bimaculoides</name>
    <name type="common">California two-spotted octopus</name>
    <dbReference type="NCBI Taxonomy" id="37653"/>
    <lineage>
        <taxon>Eukaryota</taxon>
        <taxon>Metazoa</taxon>
        <taxon>Spiralia</taxon>
        <taxon>Lophotrochozoa</taxon>
        <taxon>Mollusca</taxon>
        <taxon>Cephalopoda</taxon>
        <taxon>Coleoidea</taxon>
        <taxon>Octopodiformes</taxon>
        <taxon>Octopoda</taxon>
        <taxon>Incirrata</taxon>
        <taxon>Octopodidae</taxon>
        <taxon>Octopus</taxon>
    </lineage>
</organism>
<dbReference type="GO" id="GO:0000978">
    <property type="term" value="F:RNA polymerase II cis-regulatory region sequence-specific DNA binding"/>
    <property type="evidence" value="ECO:0007669"/>
    <property type="project" value="TreeGrafter"/>
</dbReference>
<reference evidence="10" key="1">
    <citation type="submission" date="2015-07" db="EMBL/GenBank/DDBJ databases">
        <title>MeaNS - Measles Nucleotide Surveillance Program.</title>
        <authorList>
            <person name="Tran T."/>
            <person name="Druce J."/>
        </authorList>
    </citation>
    <scope>NUCLEOTIDE SEQUENCE</scope>
    <source>
        <strain evidence="10">UCB-OBI-ISO-001</strain>
        <tissue evidence="10">Gonad</tissue>
    </source>
</reference>
<dbReference type="EMBL" id="KQ427654">
    <property type="protein sequence ID" value="KOF66822.1"/>
    <property type="molecule type" value="Genomic_DNA"/>
</dbReference>
<keyword evidence="3" id="KW-0677">Repeat</keyword>
<feature type="region of interest" description="Disordered" evidence="8">
    <location>
        <begin position="1164"/>
        <end position="1222"/>
    </location>
</feature>
<dbReference type="PROSITE" id="PS00028">
    <property type="entry name" value="ZINC_FINGER_C2H2_1"/>
    <property type="match status" value="1"/>
</dbReference>
<dbReference type="SMART" id="SM00355">
    <property type="entry name" value="ZnF_C2H2"/>
    <property type="match status" value="9"/>
</dbReference>
<dbReference type="GO" id="GO:0008270">
    <property type="term" value="F:zinc ion binding"/>
    <property type="evidence" value="ECO:0007669"/>
    <property type="project" value="UniProtKB-KW"/>
</dbReference>
<comment type="subcellular location">
    <subcellularLocation>
        <location evidence="1">Nucleus</location>
    </subcellularLocation>
</comment>
<proteinExistence type="predicted"/>
<evidence type="ECO:0000313" key="10">
    <source>
        <dbReference type="EMBL" id="KOF66822.1"/>
    </source>
</evidence>
<keyword evidence="4 7" id="KW-0863">Zinc-finger</keyword>
<evidence type="ECO:0000256" key="8">
    <source>
        <dbReference type="SAM" id="MobiDB-lite"/>
    </source>
</evidence>
<evidence type="ECO:0000256" key="2">
    <source>
        <dbReference type="ARBA" id="ARBA00022723"/>
    </source>
</evidence>
<feature type="domain" description="C2H2-type" evidence="9">
    <location>
        <begin position="82"/>
        <end position="111"/>
    </location>
</feature>
<accession>A0A0L8FQ77</accession>
<feature type="compositionally biased region" description="Polar residues" evidence="8">
    <location>
        <begin position="399"/>
        <end position="414"/>
    </location>
</feature>
<evidence type="ECO:0000259" key="9">
    <source>
        <dbReference type="PROSITE" id="PS50157"/>
    </source>
</evidence>
<dbReference type="PANTHER" id="PTHR24388">
    <property type="entry name" value="ZINC FINGER PROTEIN"/>
    <property type="match status" value="1"/>
</dbReference>
<dbReference type="GO" id="GO:0000981">
    <property type="term" value="F:DNA-binding transcription factor activity, RNA polymerase II-specific"/>
    <property type="evidence" value="ECO:0007669"/>
    <property type="project" value="TreeGrafter"/>
</dbReference>
<sequence length="1222" mass="138231">MEDVKRSNIMEDSGNFSNSLLSVINKNAVNDTGNAANSPKIPVIVVPDSKDTEDSVPKHHLKFRMRINNSNEALFVILPNSIICLICYKKFLHISLLKSHILWHLHRDDVPSNNLCHSCKSNADISDCPSFKLIKKIMRNFLLSTIKKRQSLKNNSRSCGDDPNNDRVMITEDTFTIENATTETSSNNSHLDNNNSLIPSNTDNNNKPKDLKDYKGNSIQDDLFIEKAVTSDQKKRKKIYESSAVSVKSCVEPVIDSSEFMLVNGQYKCLSCSKDYTQNTISNHIMWHFHKGVDLCSKLHYTSFSSGDTICPLVVQIINYLVSKEGKPIQVNWGKNNAGKIIFKVMLMKTGLNADTVVDNSISLTEKNNVSSFQSDNATPPVAEYTINEPLVQDHSDGSDTQNLTCNSKAGSSHPTDKNLISECSNDTLAACDKSDESLPLENDNQPVRKAKTEVTTAGTGGNDLHVHPVKKSDSSADVWSFYKCMVTGCNYSTLFPDNYLKHLKRLHENMHFYQCTHCDFTADTYSLIVKHLKIHTHPTEFLYPCGSSDCSYYTRVLSLLPKHFTSSHINCKKVVCKHCATEFPDLNQLLEHYHCNLLKSVKCSYCPARDTVRQHILHHLSLSHPGKPRQIIVSSQLVCSTKKQVFEHLKLLTESTVKVMKETLISEQEETAGFKTSCLNNDSTDDGSHSASEKYVNGLINPKNHTEEQCKTEDCSNEQSETYGCSSKQGEANDCASEQCNGLSDFKQAREQKGVKMKQLGKQKNRVKIKLKNSSQDISSIEGFNWGEQMHNNTISVSNFINFDIAGKELDACLKICYKFMDQNLKCNLCFQTRKSKQEIHLHILQYHFHWYLWQCFKCKTNTYSLEEMHWHYQHKHQGWIICVKFLSLPQLAKGSDGKLCLQKEQKIVSVKSQKSRRTELYKQIQQQCVYEMVASRKSKRKEETTNNKQRNKKLFIFLSDSQPLDEAEKIPDNDESTNNLRKGGFESETNNKHKKLHKRSLNDKNHGKMKKMKFSSPLNRKIAIDTSNTDLKIEKNIKQDNNYENDYDNNYNTNKLLLNVEKHLMVAQNSIPLRRVKKEKCLLYLSKETSSVNDTTLKHNQAFLTSNINTAFDNSCKIKSEPTVNNNKRKISSDTVELSKETTGPGVKITIVKADSDVEISKVKTGSPLDNSKTKTGSPVHNSKTKTGSPVDNSKTKTGSPVHNSKTKTGSPVDNSKTKT</sequence>